<dbReference type="AlphaFoldDB" id="A0A1B0ABX3"/>
<proteinExistence type="predicted"/>
<evidence type="ECO:0000313" key="1">
    <source>
        <dbReference type="EnsemblMetazoa" id="GPAI040612-PA"/>
    </source>
</evidence>
<organism evidence="1 2">
    <name type="scientific">Glossina pallidipes</name>
    <name type="common">Tsetse fly</name>
    <dbReference type="NCBI Taxonomy" id="7398"/>
    <lineage>
        <taxon>Eukaryota</taxon>
        <taxon>Metazoa</taxon>
        <taxon>Ecdysozoa</taxon>
        <taxon>Arthropoda</taxon>
        <taxon>Hexapoda</taxon>
        <taxon>Insecta</taxon>
        <taxon>Pterygota</taxon>
        <taxon>Neoptera</taxon>
        <taxon>Endopterygota</taxon>
        <taxon>Diptera</taxon>
        <taxon>Brachycera</taxon>
        <taxon>Muscomorpha</taxon>
        <taxon>Hippoboscoidea</taxon>
        <taxon>Glossinidae</taxon>
        <taxon>Glossina</taxon>
    </lineage>
</organism>
<accession>A0A1B0ABX3</accession>
<keyword evidence="2" id="KW-1185">Reference proteome</keyword>
<evidence type="ECO:0000313" key="2">
    <source>
        <dbReference type="Proteomes" id="UP000092445"/>
    </source>
</evidence>
<reference evidence="1" key="2">
    <citation type="submission" date="2020-05" db="UniProtKB">
        <authorList>
            <consortium name="EnsemblMetazoa"/>
        </authorList>
    </citation>
    <scope>IDENTIFICATION</scope>
    <source>
        <strain evidence="1">IAEA</strain>
    </source>
</reference>
<dbReference type="VEuPathDB" id="VectorBase:GPAI040612"/>
<protein>
    <submittedName>
        <fullName evidence="1">Uncharacterized protein</fullName>
    </submittedName>
</protein>
<dbReference type="EnsemblMetazoa" id="GPAI040612-RA">
    <property type="protein sequence ID" value="GPAI040612-PA"/>
    <property type="gene ID" value="GPAI040612"/>
</dbReference>
<reference evidence="2" key="1">
    <citation type="submission" date="2014-03" db="EMBL/GenBank/DDBJ databases">
        <authorList>
            <person name="Aksoy S."/>
            <person name="Warren W."/>
            <person name="Wilson R.K."/>
        </authorList>
    </citation>
    <scope>NUCLEOTIDE SEQUENCE [LARGE SCALE GENOMIC DNA]</scope>
    <source>
        <strain evidence="2">IAEA</strain>
    </source>
</reference>
<name>A0A1B0ABX3_GLOPL</name>
<dbReference type="Proteomes" id="UP000092445">
    <property type="component" value="Unassembled WGS sequence"/>
</dbReference>
<sequence>MPFYTHPSRSKLDLYNIRRIQDPVSRPKKERKERLNRFLCNFFKKFINNNELLLGKKKEKQNRILKVWNNHQEQATKYGSLLHSENTQQQWITMHE</sequence>